<evidence type="ECO:0000313" key="2">
    <source>
        <dbReference type="Proteomes" id="UP000030104"/>
    </source>
</evidence>
<accession>A0A0A2KTH8</accession>
<reference evidence="1 2" key="1">
    <citation type="journal article" date="2015" name="Mol. Plant Microbe Interact.">
        <title>Genome, transcriptome, and functional analyses of Penicillium expansum provide new insights into secondary metabolism and pathogenicity.</title>
        <authorList>
            <person name="Ballester A.R."/>
            <person name="Marcet-Houben M."/>
            <person name="Levin E."/>
            <person name="Sela N."/>
            <person name="Selma-Lazaro C."/>
            <person name="Carmona L."/>
            <person name="Wisniewski M."/>
            <person name="Droby S."/>
            <person name="Gonzalez-Candelas L."/>
            <person name="Gabaldon T."/>
        </authorList>
    </citation>
    <scope>NUCLEOTIDE SEQUENCE [LARGE SCALE GENOMIC DNA]</scope>
    <source>
        <strain evidence="1 2">PHI-1</strain>
    </source>
</reference>
<proteinExistence type="predicted"/>
<dbReference type="HOGENOM" id="CLU_054614_0_0_1"/>
<sequence length="311" mass="36740">MTSFQLITILFSITIYTLHRYVTRRVDAPQPVTAPSIPESSVFTISKEDIHPAAEFHVPRIPYGEDTIVKIIHDIYRIYLQLNYLSPWEIIWPPEHGHAINQALGREELGLDFAVISLMKRLPYFRDYGFSAQGPFFPHSEMFVYLEDDQIRAGRDPEHWKFQEPKLDSLLPHEIALSSLTDEGHHLILDIKENTIRVWSFNEPPAGDDPDNYRMYSPHHAPTFLASHLERIRSLELIPSGSKNFRWLFDKRYPDYPKLKKILQEQYGWPYDFREEEWMAVSKVTWERIIREEPGFETEHDNDEPLDLDEY</sequence>
<name>A0A0A2KTH8_PENIT</name>
<organism evidence="1 2">
    <name type="scientific">Penicillium italicum</name>
    <name type="common">Blue mold</name>
    <dbReference type="NCBI Taxonomy" id="40296"/>
    <lineage>
        <taxon>Eukaryota</taxon>
        <taxon>Fungi</taxon>
        <taxon>Dikarya</taxon>
        <taxon>Ascomycota</taxon>
        <taxon>Pezizomycotina</taxon>
        <taxon>Eurotiomycetes</taxon>
        <taxon>Eurotiomycetidae</taxon>
        <taxon>Eurotiales</taxon>
        <taxon>Aspergillaceae</taxon>
        <taxon>Penicillium</taxon>
    </lineage>
</organism>
<comment type="caution">
    <text evidence="1">The sequence shown here is derived from an EMBL/GenBank/DDBJ whole genome shotgun (WGS) entry which is preliminary data.</text>
</comment>
<gene>
    <name evidence="1" type="ORF">PITC_064080</name>
</gene>
<dbReference type="OrthoDB" id="5343383at2759"/>
<dbReference type="EMBL" id="JQGA01001272">
    <property type="protein sequence ID" value="KGO67645.1"/>
    <property type="molecule type" value="Genomic_DNA"/>
</dbReference>
<dbReference type="PhylomeDB" id="A0A0A2KTH8"/>
<dbReference type="AlphaFoldDB" id="A0A0A2KTH8"/>
<dbReference type="OMA" id="WARDSEQ"/>
<evidence type="ECO:0000313" key="1">
    <source>
        <dbReference type="EMBL" id="KGO67645.1"/>
    </source>
</evidence>
<protein>
    <submittedName>
        <fullName evidence="1">Uncharacterized protein</fullName>
    </submittedName>
</protein>
<keyword evidence="2" id="KW-1185">Reference proteome</keyword>
<dbReference type="Proteomes" id="UP000030104">
    <property type="component" value="Unassembled WGS sequence"/>
</dbReference>